<evidence type="ECO:0000313" key="2">
    <source>
        <dbReference type="Proteomes" id="UP001155240"/>
    </source>
</evidence>
<dbReference type="RefSeq" id="WP_251943109.1">
    <property type="nucleotide sequence ID" value="NZ_JAMRYM010000003.1"/>
</dbReference>
<comment type="caution">
    <text evidence="1">The sequence shown here is derived from an EMBL/GenBank/DDBJ whole genome shotgun (WGS) entry which is preliminary data.</text>
</comment>
<protein>
    <submittedName>
        <fullName evidence="1">Uncharacterized protein</fullName>
    </submittedName>
</protein>
<dbReference type="AlphaFoldDB" id="A0A9X2DVV5"/>
<name>A0A9X2DVV5_9MICO</name>
<evidence type="ECO:0000313" key="1">
    <source>
        <dbReference type="EMBL" id="MCM6761151.1"/>
    </source>
</evidence>
<dbReference type="Proteomes" id="UP001155240">
    <property type="component" value="Unassembled WGS sequence"/>
</dbReference>
<gene>
    <name evidence="1" type="ORF">NB037_01850</name>
</gene>
<accession>A0A9X2DVV5</accession>
<proteinExistence type="predicted"/>
<keyword evidence="2" id="KW-1185">Reference proteome</keyword>
<dbReference type="EMBL" id="JAMRYM010000003">
    <property type="protein sequence ID" value="MCM6761151.1"/>
    <property type="molecule type" value="Genomic_DNA"/>
</dbReference>
<sequence>MTLLDRLAALNLASIYGVVTPSYRPATIETFAKTATRQNSTITTGSVRTLTGSIRIA</sequence>
<reference evidence="1" key="1">
    <citation type="submission" date="2022-06" db="EMBL/GenBank/DDBJ databases">
        <title>Whole genome shotgun sequencing (WGS) of Rathayibacter sp. ZW T2_19, isolated from stored onions (Allium cepa).</title>
        <authorList>
            <person name="Stoll D.A."/>
            <person name="Huch M."/>
        </authorList>
    </citation>
    <scope>NUCLEOTIDE SEQUENCE</scope>
    <source>
        <strain evidence="1">ZW T2_19</strain>
    </source>
</reference>
<organism evidence="1 2">
    <name type="scientific">Rathayibacter rubneri</name>
    <dbReference type="NCBI Taxonomy" id="2950106"/>
    <lineage>
        <taxon>Bacteria</taxon>
        <taxon>Bacillati</taxon>
        <taxon>Actinomycetota</taxon>
        <taxon>Actinomycetes</taxon>
        <taxon>Micrococcales</taxon>
        <taxon>Microbacteriaceae</taxon>
        <taxon>Rathayibacter</taxon>
    </lineage>
</organism>